<accession>A0ACC2T9Z1</accession>
<keyword evidence="2" id="KW-1185">Reference proteome</keyword>
<gene>
    <name evidence="1" type="ORF">DSO57_1036310</name>
</gene>
<comment type="caution">
    <text evidence="1">The sequence shown here is derived from an EMBL/GenBank/DDBJ whole genome shotgun (WGS) entry which is preliminary data.</text>
</comment>
<protein>
    <submittedName>
        <fullName evidence="1">Uncharacterized protein</fullName>
    </submittedName>
</protein>
<dbReference type="EMBL" id="QTSX02003185">
    <property type="protein sequence ID" value="KAJ9071498.1"/>
    <property type="molecule type" value="Genomic_DNA"/>
</dbReference>
<dbReference type="Proteomes" id="UP001165960">
    <property type="component" value="Unassembled WGS sequence"/>
</dbReference>
<sequence length="170" mass="19605">MELYFSRSCDYCRKRKIRCSRTKPSCHLCTKKGHPCTRNNPFHKRGPKSKNTRLANEVEDDLHHALDASNKLTEWLFAAQDQMPPVSWDYPCSEAPMDFSSVTSSYMPELTTSEAWIYNPYLQPTLPPCSIYPNYTLVQVTSPQPTTYRELPDLAPPYATPPNYLNGHYH</sequence>
<evidence type="ECO:0000313" key="2">
    <source>
        <dbReference type="Proteomes" id="UP001165960"/>
    </source>
</evidence>
<name>A0ACC2T9Z1_9FUNG</name>
<reference evidence="1" key="1">
    <citation type="submission" date="2022-04" db="EMBL/GenBank/DDBJ databases">
        <title>Genome of the entomopathogenic fungus Entomophthora muscae.</title>
        <authorList>
            <person name="Elya C."/>
            <person name="Lovett B.R."/>
            <person name="Lee E."/>
            <person name="Macias A.M."/>
            <person name="Hajek A.E."/>
            <person name="De Bivort B.L."/>
            <person name="Kasson M.T."/>
            <person name="De Fine Licht H.H."/>
            <person name="Stajich J.E."/>
        </authorList>
    </citation>
    <scope>NUCLEOTIDE SEQUENCE</scope>
    <source>
        <strain evidence="1">Berkeley</strain>
    </source>
</reference>
<evidence type="ECO:0000313" key="1">
    <source>
        <dbReference type="EMBL" id="KAJ9071498.1"/>
    </source>
</evidence>
<organism evidence="1 2">
    <name type="scientific">Entomophthora muscae</name>
    <dbReference type="NCBI Taxonomy" id="34485"/>
    <lineage>
        <taxon>Eukaryota</taxon>
        <taxon>Fungi</taxon>
        <taxon>Fungi incertae sedis</taxon>
        <taxon>Zoopagomycota</taxon>
        <taxon>Entomophthoromycotina</taxon>
        <taxon>Entomophthoromycetes</taxon>
        <taxon>Entomophthorales</taxon>
        <taxon>Entomophthoraceae</taxon>
        <taxon>Entomophthora</taxon>
    </lineage>
</organism>
<proteinExistence type="predicted"/>